<dbReference type="Pfam" id="PF10502">
    <property type="entry name" value="Peptidase_S26"/>
    <property type="match status" value="2"/>
</dbReference>
<sequence length="158" mass="16409">MSAVLFGAAVLFVAGMVALRARMTLVTVIGMSMAPTLLPGDRVMVRRVSTSRIRRGDVIVLRVAGPCRPGDSNGEGKGPWLVKRVAAGPGEPMPAVLPSWIRGSGVVEPAMFVVLGDNPGLSRDSRHFGAVPAEGILGVVVRKAGGGSVPAPVTSYRR</sequence>
<dbReference type="EMBL" id="CP059322">
    <property type="protein sequence ID" value="QLQ38041.1"/>
    <property type="molecule type" value="Genomic_DNA"/>
</dbReference>
<dbReference type="GO" id="GO:0005886">
    <property type="term" value="C:plasma membrane"/>
    <property type="evidence" value="ECO:0007669"/>
    <property type="project" value="UniProtKB-SubCell"/>
</dbReference>
<reference evidence="7 8" key="2">
    <citation type="journal article" date="2021" name="Mar. Drugs">
        <title>A New Micromonospora Strain with Antibiotic Activity Isolated from the Microbiome of a Mid-Atlantic Deep-Sea Sponge.</title>
        <authorList>
            <person name="Back C.R."/>
            <person name="Stennett H.L."/>
            <person name="Williams S.E."/>
            <person name="Wang L."/>
            <person name="Ojeda Gomez J."/>
            <person name="Abdulle O.M."/>
            <person name="Duffy T."/>
            <person name="Neal C."/>
            <person name="Mantell J."/>
            <person name="Jepson M.A."/>
            <person name="Hendry K.R."/>
            <person name="Powell D."/>
            <person name="Stach J.E.M."/>
            <person name="Essex-Lopresti A.E."/>
            <person name="Willis C.L."/>
            <person name="Curnow P."/>
            <person name="Race P.R."/>
        </authorList>
    </citation>
    <scope>NUCLEOTIDE SEQUENCE [LARGE SCALE GENOMIC DNA]</scope>
    <source>
        <strain evidence="7 8">28ISP2-46</strain>
    </source>
</reference>
<dbReference type="AlphaFoldDB" id="A0A7L6B843"/>
<feature type="active site" evidence="5">
    <location>
        <position position="32"/>
    </location>
</feature>
<evidence type="ECO:0000259" key="6">
    <source>
        <dbReference type="Pfam" id="PF10502"/>
    </source>
</evidence>
<evidence type="ECO:0000313" key="8">
    <source>
        <dbReference type="Proteomes" id="UP000510844"/>
    </source>
</evidence>
<comment type="subcellular location">
    <subcellularLocation>
        <location evidence="1">Cell membrane</location>
        <topology evidence="1">Single-pass type II membrane protein</topology>
    </subcellularLocation>
</comment>
<dbReference type="Gene3D" id="2.10.109.10">
    <property type="entry name" value="Umud Fragment, subunit A"/>
    <property type="match status" value="1"/>
</dbReference>
<dbReference type="Proteomes" id="UP000510844">
    <property type="component" value="Chromosome"/>
</dbReference>
<evidence type="ECO:0000256" key="1">
    <source>
        <dbReference type="ARBA" id="ARBA00004401"/>
    </source>
</evidence>
<dbReference type="GO" id="GO:0006465">
    <property type="term" value="P:signal peptide processing"/>
    <property type="evidence" value="ECO:0007669"/>
    <property type="project" value="InterPro"/>
</dbReference>
<dbReference type="InterPro" id="IPR000223">
    <property type="entry name" value="Pept_S26A_signal_pept_1"/>
</dbReference>
<comment type="similarity">
    <text evidence="2">Belongs to the peptidase S26 family.</text>
</comment>
<name>A0A7L6B843_9ACTN</name>
<dbReference type="PROSITE" id="PS00501">
    <property type="entry name" value="SPASE_I_1"/>
    <property type="match status" value="1"/>
</dbReference>
<proteinExistence type="inferred from homology"/>
<dbReference type="SUPFAM" id="SSF51306">
    <property type="entry name" value="LexA/Signal peptidase"/>
    <property type="match status" value="1"/>
</dbReference>
<accession>A0A7L6B843</accession>
<reference evidence="8" key="1">
    <citation type="submission" date="2020-07" db="EMBL/GenBank/DDBJ databases">
        <title>A new Micromonospora strain with potent antibiotic activity isolated from the microbiome of a mid-Atlantic deep-sea sponge.</title>
        <authorList>
            <person name="Back C.R."/>
            <person name="Stennett H.L."/>
            <person name="Williams S.E."/>
            <person name="Wang L."/>
            <person name="Ojeda Gomez J."/>
            <person name="Abdulle O.M."/>
            <person name="Duffy T."/>
            <person name="Hendry K.R."/>
            <person name="Powell D."/>
            <person name="Stach J.E."/>
            <person name="Essex-Lopresti A.E."/>
            <person name="Willis C.L."/>
            <person name="Curnow P."/>
            <person name="Race P.R."/>
        </authorList>
    </citation>
    <scope>NUCLEOTIDE SEQUENCE [LARGE SCALE GENOMIC DNA]</scope>
    <source>
        <strain evidence="8">28ISP2-46</strain>
    </source>
</reference>
<dbReference type="InterPro" id="IPR019756">
    <property type="entry name" value="Pept_S26A_signal_pept_1_Ser-AS"/>
</dbReference>
<feature type="domain" description="Peptidase S26" evidence="6">
    <location>
        <begin position="10"/>
        <end position="91"/>
    </location>
</feature>
<dbReference type="GO" id="GO:0004252">
    <property type="term" value="F:serine-type endopeptidase activity"/>
    <property type="evidence" value="ECO:0007669"/>
    <property type="project" value="InterPro"/>
</dbReference>
<dbReference type="PRINTS" id="PR00727">
    <property type="entry name" value="LEADERPTASE"/>
</dbReference>
<dbReference type="InterPro" id="IPR036286">
    <property type="entry name" value="LexA/Signal_pep-like_sf"/>
</dbReference>
<dbReference type="RefSeq" id="WP_181570484.1">
    <property type="nucleotide sequence ID" value="NZ_CP059322.2"/>
</dbReference>
<gene>
    <name evidence="7" type="ORF">H1D33_03865</name>
</gene>
<evidence type="ECO:0000256" key="3">
    <source>
        <dbReference type="ARBA" id="ARBA00022670"/>
    </source>
</evidence>
<keyword evidence="8" id="KW-1185">Reference proteome</keyword>
<feature type="domain" description="Peptidase S26" evidence="6">
    <location>
        <begin position="104"/>
        <end position="141"/>
    </location>
</feature>
<evidence type="ECO:0000256" key="4">
    <source>
        <dbReference type="ARBA" id="ARBA00022801"/>
    </source>
</evidence>
<organism evidence="7 8">
    <name type="scientific">Micromonospora robiginosa</name>
    <dbReference type="NCBI Taxonomy" id="2749844"/>
    <lineage>
        <taxon>Bacteria</taxon>
        <taxon>Bacillati</taxon>
        <taxon>Actinomycetota</taxon>
        <taxon>Actinomycetes</taxon>
        <taxon>Micromonosporales</taxon>
        <taxon>Micromonosporaceae</taxon>
        <taxon>Micromonospora</taxon>
    </lineage>
</organism>
<keyword evidence="4" id="KW-0378">Hydrolase</keyword>
<dbReference type="KEGG" id="mfeu:H1D33_03865"/>
<evidence type="ECO:0000256" key="2">
    <source>
        <dbReference type="ARBA" id="ARBA00009370"/>
    </source>
</evidence>
<evidence type="ECO:0000256" key="5">
    <source>
        <dbReference type="PIRSR" id="PIRSR600223-1"/>
    </source>
</evidence>
<protein>
    <submittedName>
        <fullName evidence="7">S26 family signal peptidase</fullName>
    </submittedName>
</protein>
<dbReference type="PANTHER" id="PTHR43390:SF1">
    <property type="entry name" value="CHLOROPLAST PROCESSING PEPTIDASE"/>
    <property type="match status" value="1"/>
</dbReference>
<keyword evidence="3" id="KW-0645">Protease</keyword>
<dbReference type="PANTHER" id="PTHR43390">
    <property type="entry name" value="SIGNAL PEPTIDASE I"/>
    <property type="match status" value="1"/>
</dbReference>
<dbReference type="InterPro" id="IPR019533">
    <property type="entry name" value="Peptidase_S26"/>
</dbReference>
<evidence type="ECO:0000313" key="7">
    <source>
        <dbReference type="EMBL" id="QLQ38041.1"/>
    </source>
</evidence>
<dbReference type="CDD" id="cd06530">
    <property type="entry name" value="S26_SPase_I"/>
    <property type="match status" value="1"/>
</dbReference>
<feature type="active site" evidence="5">
    <location>
        <position position="83"/>
    </location>
</feature>